<dbReference type="GeneID" id="25266131"/>
<organism evidence="1 2">
    <name type="scientific">Tilletiaria anomala (strain ATCC 24038 / CBS 436.72 / UBC 951)</name>
    <dbReference type="NCBI Taxonomy" id="1037660"/>
    <lineage>
        <taxon>Eukaryota</taxon>
        <taxon>Fungi</taxon>
        <taxon>Dikarya</taxon>
        <taxon>Basidiomycota</taxon>
        <taxon>Ustilaginomycotina</taxon>
        <taxon>Exobasidiomycetes</taxon>
        <taxon>Georgefischeriales</taxon>
        <taxon>Tilletiariaceae</taxon>
        <taxon>Tilletiaria</taxon>
    </lineage>
</organism>
<dbReference type="STRING" id="1037660.A0A066VJU7"/>
<sequence>MRIIPQRALILATSPRENLDPEGAYATRSRFGMRSENAVLEAVLGGKSMILSPGQQHLFSFGRSLLLKRKSLCMDESASSPNETSDREI</sequence>
<accession>A0A066VJU7</accession>
<dbReference type="EMBL" id="JMSN01000089">
    <property type="protein sequence ID" value="KDN40598.1"/>
    <property type="molecule type" value="Genomic_DNA"/>
</dbReference>
<dbReference type="Gene3D" id="3.40.50.300">
    <property type="entry name" value="P-loop containing nucleotide triphosphate hydrolases"/>
    <property type="match status" value="1"/>
</dbReference>
<dbReference type="AlphaFoldDB" id="A0A066VJU7"/>
<name>A0A066VJU7_TILAU</name>
<proteinExistence type="predicted"/>
<evidence type="ECO:0000313" key="1">
    <source>
        <dbReference type="EMBL" id="KDN40598.1"/>
    </source>
</evidence>
<keyword evidence="2" id="KW-1185">Reference proteome</keyword>
<dbReference type="HOGENOM" id="CLU_2456335_0_0_1"/>
<dbReference type="RefSeq" id="XP_013241441.1">
    <property type="nucleotide sequence ID" value="XM_013385987.1"/>
</dbReference>
<dbReference type="SUPFAM" id="SSF52540">
    <property type="entry name" value="P-loop containing nucleoside triphosphate hydrolases"/>
    <property type="match status" value="1"/>
</dbReference>
<dbReference type="InParanoid" id="A0A066VJU7"/>
<dbReference type="Proteomes" id="UP000027361">
    <property type="component" value="Unassembled WGS sequence"/>
</dbReference>
<gene>
    <name evidence="1" type="ORF">K437DRAFT_269931</name>
</gene>
<reference evidence="1 2" key="1">
    <citation type="submission" date="2014-05" db="EMBL/GenBank/DDBJ databases">
        <title>Draft genome sequence of a rare smut relative, Tilletiaria anomala UBC 951.</title>
        <authorList>
            <consortium name="DOE Joint Genome Institute"/>
            <person name="Toome M."/>
            <person name="Kuo A."/>
            <person name="Henrissat B."/>
            <person name="Lipzen A."/>
            <person name="Tritt A."/>
            <person name="Yoshinaga Y."/>
            <person name="Zane M."/>
            <person name="Barry K."/>
            <person name="Grigoriev I.V."/>
            <person name="Spatafora J.W."/>
            <person name="Aimea M.C."/>
        </authorList>
    </citation>
    <scope>NUCLEOTIDE SEQUENCE [LARGE SCALE GENOMIC DNA]</scope>
    <source>
        <strain evidence="1 2">UBC 951</strain>
    </source>
</reference>
<protein>
    <submittedName>
        <fullName evidence="1">Uncharacterized protein</fullName>
    </submittedName>
</protein>
<dbReference type="InterPro" id="IPR027417">
    <property type="entry name" value="P-loop_NTPase"/>
</dbReference>
<comment type="caution">
    <text evidence="1">The sequence shown here is derived from an EMBL/GenBank/DDBJ whole genome shotgun (WGS) entry which is preliminary data.</text>
</comment>
<evidence type="ECO:0000313" key="2">
    <source>
        <dbReference type="Proteomes" id="UP000027361"/>
    </source>
</evidence>